<dbReference type="Gene3D" id="3.90.550.10">
    <property type="entry name" value="Spore Coat Polysaccharide Biosynthesis Protein SpsA, Chain A"/>
    <property type="match status" value="1"/>
</dbReference>
<dbReference type="InterPro" id="IPR001173">
    <property type="entry name" value="Glyco_trans_2-like"/>
</dbReference>
<feature type="transmembrane region" description="Helical" evidence="4">
    <location>
        <begin position="241"/>
        <end position="265"/>
    </location>
</feature>
<name>A0A2S2BY41_9NOCA</name>
<dbReference type="EMBL" id="CP021354">
    <property type="protein sequence ID" value="AWK73555.1"/>
    <property type="molecule type" value="Genomic_DNA"/>
</dbReference>
<keyword evidence="3" id="KW-0808">Transferase</keyword>
<sequence length="294" mass="32222">MSISTLSVVIPAYNEEAAIQECLDRIFEQIDHIDEVIVVDNNSTDATAAIVAAAQHREPKVRLVKEVAQGCAPARSTGMNSATGDIVARIDVDTKINEDWAANIKSFFSRHSDRYAAATGTCTCYDLPFQGLFASLQRKMNAKNEAKLERGESIAAPGLFGSNMAILKTAWEDIKSALHDGEDVHEDTDLSLTLQSEGLSCAMVPGMEASISGRRYLSPVGSYWRYVLRGPRTLALHGKRLSAALGTFAVAATAMPFYLLMWVPFRAWDPERESFSLGRLFAGAERRPQPRAHV</sequence>
<organism evidence="6 7">
    <name type="scientific">Rhodococcus oxybenzonivorans</name>
    <dbReference type="NCBI Taxonomy" id="1990687"/>
    <lineage>
        <taxon>Bacteria</taxon>
        <taxon>Bacillati</taxon>
        <taxon>Actinomycetota</taxon>
        <taxon>Actinomycetes</taxon>
        <taxon>Mycobacteriales</taxon>
        <taxon>Nocardiaceae</taxon>
        <taxon>Rhodococcus</taxon>
    </lineage>
</organism>
<evidence type="ECO:0000256" key="1">
    <source>
        <dbReference type="ARBA" id="ARBA00006739"/>
    </source>
</evidence>
<dbReference type="Pfam" id="PF00535">
    <property type="entry name" value="Glycos_transf_2"/>
    <property type="match status" value="1"/>
</dbReference>
<evidence type="ECO:0000256" key="2">
    <source>
        <dbReference type="ARBA" id="ARBA00022676"/>
    </source>
</evidence>
<dbReference type="KEGG" id="roz:CBI38_20255"/>
<dbReference type="PANTHER" id="PTHR43630">
    <property type="entry name" value="POLY-BETA-1,6-N-ACETYL-D-GLUCOSAMINE SYNTHASE"/>
    <property type="match status" value="1"/>
</dbReference>
<evidence type="ECO:0000259" key="5">
    <source>
        <dbReference type="Pfam" id="PF00535"/>
    </source>
</evidence>
<evidence type="ECO:0000256" key="3">
    <source>
        <dbReference type="ARBA" id="ARBA00022679"/>
    </source>
</evidence>
<dbReference type="Proteomes" id="UP000245711">
    <property type="component" value="Chromosome"/>
</dbReference>
<dbReference type="AlphaFoldDB" id="A0A2S2BY41"/>
<accession>A0A2S2BY41</accession>
<dbReference type="InterPro" id="IPR029044">
    <property type="entry name" value="Nucleotide-diphossugar_trans"/>
</dbReference>
<dbReference type="PANTHER" id="PTHR43630:SF1">
    <property type="entry name" value="POLY-BETA-1,6-N-ACETYL-D-GLUCOSAMINE SYNTHASE"/>
    <property type="match status" value="1"/>
</dbReference>
<dbReference type="CDD" id="cd00761">
    <property type="entry name" value="Glyco_tranf_GTA_type"/>
    <property type="match status" value="1"/>
</dbReference>
<gene>
    <name evidence="6" type="ORF">CBI38_20255</name>
</gene>
<dbReference type="GO" id="GO:0016757">
    <property type="term" value="F:glycosyltransferase activity"/>
    <property type="evidence" value="ECO:0007669"/>
    <property type="project" value="UniProtKB-KW"/>
</dbReference>
<reference evidence="6 7" key="1">
    <citation type="submission" date="2017-05" db="EMBL/GenBank/DDBJ databases">
        <title>Isolation of Rhodococcus sp. S2-17 biodegrading of BP-3.</title>
        <authorList>
            <person name="Lee Y."/>
            <person name="Kim K.H."/>
            <person name="Chun B.H."/>
            <person name="Jung H.S."/>
            <person name="Jeon C.O."/>
        </authorList>
    </citation>
    <scope>NUCLEOTIDE SEQUENCE [LARGE SCALE GENOMIC DNA]</scope>
    <source>
        <strain evidence="6 7">S2-17</strain>
    </source>
</reference>
<keyword evidence="4" id="KW-1133">Transmembrane helix</keyword>
<evidence type="ECO:0000313" key="6">
    <source>
        <dbReference type="EMBL" id="AWK73555.1"/>
    </source>
</evidence>
<dbReference type="SUPFAM" id="SSF53448">
    <property type="entry name" value="Nucleotide-diphospho-sugar transferases"/>
    <property type="match status" value="1"/>
</dbReference>
<dbReference type="OrthoDB" id="9802632at2"/>
<keyword evidence="4" id="KW-0472">Membrane</keyword>
<keyword evidence="2" id="KW-0328">Glycosyltransferase</keyword>
<evidence type="ECO:0000313" key="7">
    <source>
        <dbReference type="Proteomes" id="UP000245711"/>
    </source>
</evidence>
<dbReference type="RefSeq" id="WP_109331650.1">
    <property type="nucleotide sequence ID" value="NZ_CP021354.1"/>
</dbReference>
<protein>
    <recommendedName>
        <fullName evidence="5">Glycosyltransferase 2-like domain-containing protein</fullName>
    </recommendedName>
</protein>
<comment type="similarity">
    <text evidence="1">Belongs to the glycosyltransferase 2 family.</text>
</comment>
<keyword evidence="7" id="KW-1185">Reference proteome</keyword>
<feature type="domain" description="Glycosyltransferase 2-like" evidence="5">
    <location>
        <begin position="7"/>
        <end position="127"/>
    </location>
</feature>
<keyword evidence="4" id="KW-0812">Transmembrane</keyword>
<proteinExistence type="inferred from homology"/>
<evidence type="ECO:0000256" key="4">
    <source>
        <dbReference type="SAM" id="Phobius"/>
    </source>
</evidence>